<keyword evidence="10" id="KW-0012">Acyltransferase</keyword>
<evidence type="ECO:0000313" key="14">
    <source>
        <dbReference type="Proteomes" id="UP000027120"/>
    </source>
</evidence>
<reference evidence="13 14" key="1">
    <citation type="submission" date="2014-04" db="EMBL/GenBank/DDBJ databases">
        <authorList>
            <consortium name="International Citrus Genome Consortium"/>
            <person name="Gmitter F."/>
            <person name="Chen C."/>
            <person name="Farmerie W."/>
            <person name="Harkins T."/>
            <person name="Desany B."/>
            <person name="Mohiuddin M."/>
            <person name="Kodira C."/>
            <person name="Borodovsky M."/>
            <person name="Lomsadze A."/>
            <person name="Burns P."/>
            <person name="Jenkins J."/>
            <person name="Prochnik S."/>
            <person name="Shu S."/>
            <person name="Chapman J."/>
            <person name="Pitluck S."/>
            <person name="Schmutz J."/>
            <person name="Rokhsar D."/>
        </authorList>
    </citation>
    <scope>NUCLEOTIDE SEQUENCE</scope>
</reference>
<dbReference type="AlphaFoldDB" id="A0A067GMA3"/>
<proteinExistence type="inferred from homology"/>
<dbReference type="STRING" id="2711.A0A067GMA3"/>
<dbReference type="SMART" id="SM00563">
    <property type="entry name" value="PlsC"/>
    <property type="match status" value="1"/>
</dbReference>
<feature type="domain" description="Phospholipid/glycerol acyltransferase" evidence="12">
    <location>
        <begin position="338"/>
        <end position="439"/>
    </location>
</feature>
<keyword evidence="4" id="KW-0808">Transferase</keyword>
<evidence type="ECO:0000256" key="8">
    <source>
        <dbReference type="ARBA" id="ARBA00023209"/>
    </source>
</evidence>
<keyword evidence="9" id="KW-1208">Phospholipid metabolism</keyword>
<keyword evidence="5 11" id="KW-0812">Transmembrane</keyword>
<keyword evidence="8" id="KW-0443">Lipid metabolism</keyword>
<keyword evidence="7 11" id="KW-0472">Membrane</keyword>
<protein>
    <recommendedName>
        <fullName evidence="12">Phospholipid/glycerol acyltransferase domain-containing protein</fullName>
    </recommendedName>
</protein>
<evidence type="ECO:0000256" key="11">
    <source>
        <dbReference type="SAM" id="Phobius"/>
    </source>
</evidence>
<comment type="subcellular location">
    <subcellularLocation>
        <location evidence="1">Membrane</location>
        <topology evidence="1">Multi-pass membrane protein</topology>
    </subcellularLocation>
</comment>
<feature type="transmembrane region" description="Helical" evidence="11">
    <location>
        <begin position="75"/>
        <end position="98"/>
    </location>
</feature>
<dbReference type="Pfam" id="PF23270">
    <property type="entry name" value="HAD_RAM2_N"/>
    <property type="match status" value="1"/>
</dbReference>
<dbReference type="InterPro" id="IPR056462">
    <property type="entry name" value="HAD_RAM2/GPAT1-8"/>
</dbReference>
<dbReference type="GO" id="GO:0090447">
    <property type="term" value="F:glycerol-3-phosphate 2-O-acyltransferase activity"/>
    <property type="evidence" value="ECO:0000318"/>
    <property type="project" value="GO_Central"/>
</dbReference>
<keyword evidence="3" id="KW-0444">Lipid biosynthesis</keyword>
<evidence type="ECO:0000256" key="10">
    <source>
        <dbReference type="ARBA" id="ARBA00023315"/>
    </source>
</evidence>
<dbReference type="InterPro" id="IPR002123">
    <property type="entry name" value="Plipid/glycerol_acylTrfase"/>
</dbReference>
<dbReference type="GO" id="GO:0016791">
    <property type="term" value="F:phosphatase activity"/>
    <property type="evidence" value="ECO:0000318"/>
    <property type="project" value="GO_Central"/>
</dbReference>
<evidence type="ECO:0000313" key="13">
    <source>
        <dbReference type="EMBL" id="KDO80858.1"/>
    </source>
</evidence>
<dbReference type="PANTHER" id="PTHR15486:SF65">
    <property type="entry name" value="GLYCEROL-3-PHOSPHATE ACYLTRANSFERASE"/>
    <property type="match status" value="1"/>
</dbReference>
<dbReference type="GO" id="GO:0008654">
    <property type="term" value="P:phospholipid biosynthetic process"/>
    <property type="evidence" value="ECO:0007669"/>
    <property type="project" value="UniProtKB-KW"/>
</dbReference>
<evidence type="ECO:0000256" key="3">
    <source>
        <dbReference type="ARBA" id="ARBA00022516"/>
    </source>
</evidence>
<name>A0A067GMA3_CITSI</name>
<evidence type="ECO:0000256" key="4">
    <source>
        <dbReference type="ARBA" id="ARBA00022679"/>
    </source>
</evidence>
<dbReference type="GO" id="GO:0016020">
    <property type="term" value="C:membrane"/>
    <property type="evidence" value="ECO:0000318"/>
    <property type="project" value="GO_Central"/>
</dbReference>
<dbReference type="eggNOG" id="ENOG502QRJ7">
    <property type="taxonomic scope" value="Eukaryota"/>
</dbReference>
<evidence type="ECO:0000256" key="2">
    <source>
        <dbReference type="ARBA" id="ARBA00007937"/>
    </source>
</evidence>
<dbReference type="Pfam" id="PF01553">
    <property type="entry name" value="Acyltransferase"/>
    <property type="match status" value="1"/>
</dbReference>
<keyword evidence="6 11" id="KW-1133">Transmembrane helix</keyword>
<evidence type="ECO:0000256" key="5">
    <source>
        <dbReference type="ARBA" id="ARBA00022692"/>
    </source>
</evidence>
<evidence type="ECO:0000259" key="12">
    <source>
        <dbReference type="SMART" id="SM00563"/>
    </source>
</evidence>
<evidence type="ECO:0000256" key="7">
    <source>
        <dbReference type="ARBA" id="ARBA00023136"/>
    </source>
</evidence>
<dbReference type="SUPFAM" id="SSF69593">
    <property type="entry name" value="Glycerol-3-phosphate (1)-acyltransferase"/>
    <property type="match status" value="1"/>
</dbReference>
<sequence>MAGKQFLVRKALSFFSKFQLKRQANPSSFQFRHKGSHATHSEFHKLASLLQKPQELSNKTLVFHLESALLRSSSLFPYFMLVAFEAGGLLRAFILFLLYPLVCLVGEEQGINVMVFVSFAGIKRKKFMVGSSVLPKYFLEDVGDEGFDAVMKAKRKIAVSDMPRIMIECFLKDYLRVDAVEGRELKTVCGYFVGLMEGKNANGVILNELRVGSHAIGIGSFNKSTDDQLFSYCKEIYWVSKAEKWNWKSLPREKYPKPLIFHDGRLAFRPTLVATLIMFMWLPLGVLVFLIRFICGVLLPLNISAIVSASTGLSTTVSRAKPLSWIASNKNDKKESGVLYVCNHRTLLDPIFVAIALMKPLAAVTYSVSRFSEVTSPIKVVRLTRDHERDRKVMEQQLSQGDLVVCPEGTTCREPYLLRFSPLFAEMTGDIVPVAVDLQVSMFYGTTASGCKCLDSIFNLLNPFVIYSVKILEKLPSSQTCIAGGKSRTEVANHVQNQIAKALGFECTTLTRKDKYMILAGNDGII</sequence>
<evidence type="ECO:0000256" key="1">
    <source>
        <dbReference type="ARBA" id="ARBA00004141"/>
    </source>
</evidence>
<gene>
    <name evidence="13" type="ORF">CISIN_1g009762mg</name>
</gene>
<dbReference type="PaxDb" id="2711-XP_006472670.1"/>
<evidence type="ECO:0000256" key="6">
    <source>
        <dbReference type="ARBA" id="ARBA00022989"/>
    </source>
</evidence>
<keyword evidence="14" id="KW-1185">Reference proteome</keyword>
<dbReference type="GO" id="GO:0010143">
    <property type="term" value="P:cutin biosynthetic process"/>
    <property type="evidence" value="ECO:0000318"/>
    <property type="project" value="GO_Central"/>
</dbReference>
<keyword evidence="8" id="KW-0594">Phospholipid biosynthesis</keyword>
<feature type="transmembrane region" description="Helical" evidence="11">
    <location>
        <begin position="272"/>
        <end position="294"/>
    </location>
</feature>
<accession>A0A067GMA3</accession>
<dbReference type="PANTHER" id="PTHR15486">
    <property type="entry name" value="ANCIENT UBIQUITOUS PROTEIN"/>
    <property type="match status" value="1"/>
</dbReference>
<dbReference type="EMBL" id="KK784876">
    <property type="protein sequence ID" value="KDO80858.1"/>
    <property type="molecule type" value="Genomic_DNA"/>
</dbReference>
<comment type="similarity">
    <text evidence="2">Belongs to the GPAT/DAPAT family.</text>
</comment>
<evidence type="ECO:0000256" key="9">
    <source>
        <dbReference type="ARBA" id="ARBA00023264"/>
    </source>
</evidence>
<dbReference type="Proteomes" id="UP000027120">
    <property type="component" value="Unassembled WGS sequence"/>
</dbReference>
<organism evidence="13 14">
    <name type="scientific">Citrus sinensis</name>
    <name type="common">Sweet orange</name>
    <name type="synonym">Citrus aurantium var. sinensis</name>
    <dbReference type="NCBI Taxonomy" id="2711"/>
    <lineage>
        <taxon>Eukaryota</taxon>
        <taxon>Viridiplantae</taxon>
        <taxon>Streptophyta</taxon>
        <taxon>Embryophyta</taxon>
        <taxon>Tracheophyta</taxon>
        <taxon>Spermatophyta</taxon>
        <taxon>Magnoliopsida</taxon>
        <taxon>eudicotyledons</taxon>
        <taxon>Gunneridae</taxon>
        <taxon>Pentapetalae</taxon>
        <taxon>rosids</taxon>
        <taxon>malvids</taxon>
        <taxon>Sapindales</taxon>
        <taxon>Rutaceae</taxon>
        <taxon>Aurantioideae</taxon>
        <taxon>Citrus</taxon>
    </lineage>
</organism>